<evidence type="ECO:0000313" key="3">
    <source>
        <dbReference type="EMBL" id="KAJ3041972.1"/>
    </source>
</evidence>
<dbReference type="AlphaFoldDB" id="A0AAD5S5Q2"/>
<organism evidence="3 4">
    <name type="scientific">Rhizophlyctis rosea</name>
    <dbReference type="NCBI Taxonomy" id="64517"/>
    <lineage>
        <taxon>Eukaryota</taxon>
        <taxon>Fungi</taxon>
        <taxon>Fungi incertae sedis</taxon>
        <taxon>Chytridiomycota</taxon>
        <taxon>Chytridiomycota incertae sedis</taxon>
        <taxon>Chytridiomycetes</taxon>
        <taxon>Rhizophlyctidales</taxon>
        <taxon>Rhizophlyctidaceae</taxon>
        <taxon>Rhizophlyctis</taxon>
    </lineage>
</organism>
<feature type="compositionally biased region" description="Polar residues" evidence="2">
    <location>
        <begin position="59"/>
        <end position="79"/>
    </location>
</feature>
<evidence type="ECO:0000256" key="2">
    <source>
        <dbReference type="SAM" id="MobiDB-lite"/>
    </source>
</evidence>
<protein>
    <submittedName>
        <fullName evidence="3">Uncharacterized protein</fullName>
    </submittedName>
</protein>
<feature type="compositionally biased region" description="Polar residues" evidence="2">
    <location>
        <begin position="7"/>
        <end position="16"/>
    </location>
</feature>
<feature type="region of interest" description="Disordered" evidence="2">
    <location>
        <begin position="284"/>
        <end position="314"/>
    </location>
</feature>
<evidence type="ECO:0000313" key="4">
    <source>
        <dbReference type="Proteomes" id="UP001212841"/>
    </source>
</evidence>
<gene>
    <name evidence="3" type="ORF">HK097_002141</name>
</gene>
<name>A0AAD5S5Q2_9FUNG</name>
<comment type="caution">
    <text evidence="3">The sequence shown here is derived from an EMBL/GenBank/DDBJ whole genome shotgun (WGS) entry which is preliminary data.</text>
</comment>
<dbReference type="EMBL" id="JADGJD010001451">
    <property type="protein sequence ID" value="KAJ3041972.1"/>
    <property type="molecule type" value="Genomic_DNA"/>
</dbReference>
<feature type="compositionally biased region" description="Acidic residues" evidence="2">
    <location>
        <begin position="291"/>
        <end position="305"/>
    </location>
</feature>
<reference evidence="3" key="1">
    <citation type="submission" date="2020-05" db="EMBL/GenBank/DDBJ databases">
        <title>Phylogenomic resolution of chytrid fungi.</title>
        <authorList>
            <person name="Stajich J.E."/>
            <person name="Amses K."/>
            <person name="Simmons R."/>
            <person name="Seto K."/>
            <person name="Myers J."/>
            <person name="Bonds A."/>
            <person name="Quandt C.A."/>
            <person name="Barry K."/>
            <person name="Liu P."/>
            <person name="Grigoriev I."/>
            <person name="Longcore J.E."/>
            <person name="James T.Y."/>
        </authorList>
    </citation>
    <scope>NUCLEOTIDE SEQUENCE</scope>
    <source>
        <strain evidence="3">JEL0318</strain>
    </source>
</reference>
<sequence length="314" mass="34210">MLARGSSFKTDASTAWNLDVKPTKPYPTSTPSYPTPTPPPLPPPPSSDLPTEPAATLNEAPSLSNPSYCPNHPLTNSTAEPDVQTIPQIQSLEDAALMVRIHTQNTLLNSLGFPSLPATLTPTPSDITSTLTLITNLLTSLQTAQQLLLQTDDQMARLRNDAKYFSQKVERLNKEIGKRDHTISGLKVKVDELKHSLRSETEKVKHVESNLKKAQEQLRIKASECSGCRVKNKGAAGFGWGVACGKCIGYLLDRGKGGHDLEGQKMADGRPVYWDEVDGRYYFDDGGSQVDEVESEEAEEEDEEDSGGKCSTGL</sequence>
<feature type="coiled-coil region" evidence="1">
    <location>
        <begin position="141"/>
        <end position="224"/>
    </location>
</feature>
<proteinExistence type="predicted"/>
<dbReference type="Proteomes" id="UP001212841">
    <property type="component" value="Unassembled WGS sequence"/>
</dbReference>
<evidence type="ECO:0000256" key="1">
    <source>
        <dbReference type="SAM" id="Coils"/>
    </source>
</evidence>
<feature type="region of interest" description="Disordered" evidence="2">
    <location>
        <begin position="1"/>
        <end position="79"/>
    </location>
</feature>
<feature type="compositionally biased region" description="Pro residues" evidence="2">
    <location>
        <begin position="33"/>
        <end position="47"/>
    </location>
</feature>
<keyword evidence="1" id="KW-0175">Coiled coil</keyword>
<keyword evidence="4" id="KW-1185">Reference proteome</keyword>
<accession>A0AAD5S5Q2</accession>